<dbReference type="Gene3D" id="3.30.300.160">
    <property type="entry name" value="Type II secretion system, protein E, N-terminal domain"/>
    <property type="match status" value="1"/>
</dbReference>
<dbReference type="Gene3D" id="3.30.450.90">
    <property type="match status" value="1"/>
</dbReference>
<evidence type="ECO:0000313" key="6">
    <source>
        <dbReference type="EMBL" id="STO08735.1"/>
    </source>
</evidence>
<dbReference type="Pfam" id="PF00437">
    <property type="entry name" value="T2SSE"/>
    <property type="match status" value="1"/>
</dbReference>
<dbReference type="SUPFAM" id="SSF160246">
    <property type="entry name" value="EspE N-terminal domain-like"/>
    <property type="match status" value="1"/>
</dbReference>
<evidence type="ECO:0000259" key="5">
    <source>
        <dbReference type="Pfam" id="PF05157"/>
    </source>
</evidence>
<feature type="domain" description="Bacterial type II secretion system protein E" evidence="4">
    <location>
        <begin position="166"/>
        <end position="547"/>
    </location>
</feature>
<dbReference type="FunFam" id="3.40.50.300:FF:000398">
    <property type="entry name" value="Type IV pilus assembly ATPase PilB"/>
    <property type="match status" value="1"/>
</dbReference>
<dbReference type="InterPro" id="IPR001482">
    <property type="entry name" value="T2SS/T4SS_dom"/>
</dbReference>
<dbReference type="GO" id="GO:0016887">
    <property type="term" value="F:ATP hydrolysis activity"/>
    <property type="evidence" value="ECO:0007669"/>
    <property type="project" value="TreeGrafter"/>
</dbReference>
<keyword evidence="3" id="KW-0067">ATP-binding</keyword>
<dbReference type="InterPro" id="IPR037257">
    <property type="entry name" value="T2SS_E_N_sf"/>
</dbReference>
<keyword evidence="2" id="KW-0547">Nucleotide-binding</keyword>
<dbReference type="EMBL" id="UGGP01000001">
    <property type="protein sequence ID" value="STO08735.1"/>
    <property type="molecule type" value="Genomic_DNA"/>
</dbReference>
<dbReference type="CDD" id="cd01129">
    <property type="entry name" value="PulE-GspE-like"/>
    <property type="match status" value="1"/>
</dbReference>
<evidence type="ECO:0000313" key="7">
    <source>
        <dbReference type="Proteomes" id="UP000254060"/>
    </source>
</evidence>
<reference evidence="6 7" key="1">
    <citation type="submission" date="2018-06" db="EMBL/GenBank/DDBJ databases">
        <authorList>
            <consortium name="Pathogen Informatics"/>
            <person name="Doyle S."/>
        </authorList>
    </citation>
    <scope>NUCLEOTIDE SEQUENCE [LARGE SCALE GENOMIC DNA]</scope>
    <source>
        <strain evidence="6 7">NCTC13163</strain>
    </source>
</reference>
<sequence>MRRTKKRLGEMLIEAGIITTAQLDEALAQKRRGEKLGDTLMRLNYLTETQLIQVLHEQLNVPIIALYAQDINVTVTKLVPKAIAQKHDIMPIELQGNTLFVATADPLDLIAIDDVRLQTGMNIEVGIATREQIRKTISRYYEMDASLIEILKEEAPEVERQETASRDDAPVIRLVNQLFLSAIDQRASDIHFDPHEKQLHVRFRVDGDLRTEAVYPKKIQSVMLTRLKVMSNLDITESRLPQDGRIKYTLRDRPYDFRVSTLPTMYGEKIVIRVLDSSEGLTDLTKLGFGEHNELVYRDMLKRPNGIILITGPTGSGKSSTLYASLKELNDESKNIITVEDPVEYQLDGINQVQVNSKVGLTFASGLRSILRQDPNIVMVGEIRDTETAEIAIRASLTGHLVLSTLHTNSAISSITRLVDMGVEPFLVAASTSGLVAQRLVRRVCRDCGHEQPVSKREQELFANEGVAIQHVVRGNGCASCNFTGYRGRLAIHEVVPIDEGLRRMIMNQATEAEMVDYAKQNGARFLLADGLEKVASGLTTTEEILRTVITE</sequence>
<dbReference type="Pfam" id="PF05157">
    <property type="entry name" value="MshEN"/>
    <property type="match status" value="1"/>
</dbReference>
<comment type="similarity">
    <text evidence="1">Belongs to the GSP E family.</text>
</comment>
<dbReference type="Proteomes" id="UP000254060">
    <property type="component" value="Unassembled WGS sequence"/>
</dbReference>
<dbReference type="SUPFAM" id="SSF52540">
    <property type="entry name" value="P-loop containing nucleoside triphosphate hydrolases"/>
    <property type="match status" value="1"/>
</dbReference>
<dbReference type="Gene3D" id="3.40.50.300">
    <property type="entry name" value="P-loop containing nucleotide triphosphate hydrolases"/>
    <property type="match status" value="1"/>
</dbReference>
<gene>
    <name evidence="6" type="primary">epsE</name>
    <name evidence="6" type="ORF">NCTC13163_02112</name>
</gene>
<evidence type="ECO:0000259" key="4">
    <source>
        <dbReference type="Pfam" id="PF00437"/>
    </source>
</evidence>
<dbReference type="OrthoDB" id="9808272at2"/>
<evidence type="ECO:0000256" key="3">
    <source>
        <dbReference type="ARBA" id="ARBA00022840"/>
    </source>
</evidence>
<evidence type="ECO:0000256" key="1">
    <source>
        <dbReference type="ARBA" id="ARBA00006611"/>
    </source>
</evidence>
<name>A0A377FWE1_9BACL</name>
<dbReference type="FunFam" id="3.30.300.160:FF:000002">
    <property type="entry name" value="Type II secretion system protein E"/>
    <property type="match status" value="1"/>
</dbReference>
<evidence type="ECO:0000256" key="2">
    <source>
        <dbReference type="ARBA" id="ARBA00022741"/>
    </source>
</evidence>
<dbReference type="AlphaFoldDB" id="A0A377FWE1"/>
<dbReference type="STRING" id="1397694.GCA_000702585_02601"/>
<protein>
    <submittedName>
        <fullName evidence="6">Type II traffic warden ATPase</fullName>
    </submittedName>
</protein>
<dbReference type="InterPro" id="IPR007831">
    <property type="entry name" value="T2SS_GspE_N"/>
</dbReference>
<dbReference type="InterPro" id="IPR027417">
    <property type="entry name" value="P-loop_NTPase"/>
</dbReference>
<proteinExistence type="inferred from homology"/>
<dbReference type="PANTHER" id="PTHR30258">
    <property type="entry name" value="TYPE II SECRETION SYSTEM PROTEIN GSPE-RELATED"/>
    <property type="match status" value="1"/>
</dbReference>
<dbReference type="GO" id="GO:0005886">
    <property type="term" value="C:plasma membrane"/>
    <property type="evidence" value="ECO:0007669"/>
    <property type="project" value="TreeGrafter"/>
</dbReference>
<dbReference type="PANTHER" id="PTHR30258:SF1">
    <property type="entry name" value="PROTEIN TRANSPORT PROTEIN HOFB HOMOLOG"/>
    <property type="match status" value="1"/>
</dbReference>
<dbReference type="RefSeq" id="WP_024369854.1">
    <property type="nucleotide sequence ID" value="NZ_UGGP01000001.1"/>
</dbReference>
<organism evidence="6 7">
    <name type="scientific">Exiguobacterium aurantiacum</name>
    <dbReference type="NCBI Taxonomy" id="33987"/>
    <lineage>
        <taxon>Bacteria</taxon>
        <taxon>Bacillati</taxon>
        <taxon>Bacillota</taxon>
        <taxon>Bacilli</taxon>
        <taxon>Bacillales</taxon>
        <taxon>Bacillales Family XII. Incertae Sedis</taxon>
        <taxon>Exiguobacterium</taxon>
    </lineage>
</organism>
<accession>A0A377FWE1</accession>
<feature type="domain" description="Type II secretion system protein GspE N-terminal" evidence="5">
    <location>
        <begin position="59"/>
        <end position="145"/>
    </location>
</feature>
<dbReference type="GO" id="GO:0005524">
    <property type="term" value="F:ATP binding"/>
    <property type="evidence" value="ECO:0007669"/>
    <property type="project" value="UniProtKB-KW"/>
</dbReference>
<dbReference type="FunFam" id="3.30.450.90:FF:000001">
    <property type="entry name" value="Type II secretion system ATPase GspE"/>
    <property type="match status" value="1"/>
</dbReference>